<reference evidence="1 3" key="2">
    <citation type="journal article" date="2014" name="BMC Genomics">
        <title>An improved genome release (version Mt4.0) for the model legume Medicago truncatula.</title>
        <authorList>
            <person name="Tang H."/>
            <person name="Krishnakumar V."/>
            <person name="Bidwell S."/>
            <person name="Rosen B."/>
            <person name="Chan A."/>
            <person name="Zhou S."/>
            <person name="Gentzbittel L."/>
            <person name="Childs K.L."/>
            <person name="Yandell M."/>
            <person name="Gundlach H."/>
            <person name="Mayer K.F."/>
            <person name="Schwartz D.C."/>
            <person name="Town C.D."/>
        </authorList>
    </citation>
    <scope>GENOME REANNOTATION</scope>
    <source>
        <strain evidence="1">A17</strain>
        <strain evidence="2 3">cv. Jemalong A17</strain>
    </source>
</reference>
<evidence type="ECO:0000313" key="1">
    <source>
        <dbReference type="EMBL" id="KEH15905.1"/>
    </source>
</evidence>
<gene>
    <name evidence="1" type="ORF">MTR_0445s0040</name>
</gene>
<accession>A0A072TQU3</accession>
<dbReference type="HOGENOM" id="CLU_2100571_0_0_1"/>
<reference evidence="2" key="3">
    <citation type="submission" date="2015-06" db="UniProtKB">
        <authorList>
            <consortium name="EnsemblPlants"/>
        </authorList>
    </citation>
    <scope>IDENTIFICATION</scope>
    <source>
        <strain evidence="2">cv. Jemalong A17</strain>
    </source>
</reference>
<dbReference type="EnsemblPlants" id="KEH15905">
    <property type="protein sequence ID" value="KEH15905"/>
    <property type="gene ID" value="MTR_0445s0040"/>
</dbReference>
<evidence type="ECO:0000313" key="3">
    <source>
        <dbReference type="Proteomes" id="UP000002051"/>
    </source>
</evidence>
<keyword evidence="3" id="KW-1185">Reference proteome</keyword>
<sequence>MVWGAPPPRQTVGVFFARWWSYFCSSVVGGGVSALRLLDVVFGSTWSRFGFVNPKGSGFINPKGLFGYNALNSSHDLGLLRSASLKSSGGCWYVDLETVLAVDPFAPVRGFARLRS</sequence>
<dbReference type="Proteomes" id="UP000002051">
    <property type="component" value="Unassembled WGS sequence"/>
</dbReference>
<organism evidence="1 3">
    <name type="scientific">Medicago truncatula</name>
    <name type="common">Barrel medic</name>
    <name type="synonym">Medicago tribuloides</name>
    <dbReference type="NCBI Taxonomy" id="3880"/>
    <lineage>
        <taxon>Eukaryota</taxon>
        <taxon>Viridiplantae</taxon>
        <taxon>Streptophyta</taxon>
        <taxon>Embryophyta</taxon>
        <taxon>Tracheophyta</taxon>
        <taxon>Spermatophyta</taxon>
        <taxon>Magnoliopsida</taxon>
        <taxon>eudicotyledons</taxon>
        <taxon>Gunneridae</taxon>
        <taxon>Pentapetalae</taxon>
        <taxon>rosids</taxon>
        <taxon>fabids</taxon>
        <taxon>Fabales</taxon>
        <taxon>Fabaceae</taxon>
        <taxon>Papilionoideae</taxon>
        <taxon>50 kb inversion clade</taxon>
        <taxon>NPAAA clade</taxon>
        <taxon>Hologalegina</taxon>
        <taxon>IRL clade</taxon>
        <taxon>Trifolieae</taxon>
        <taxon>Medicago</taxon>
    </lineage>
</organism>
<dbReference type="AlphaFoldDB" id="A0A072TQU3"/>
<dbReference type="EMBL" id="KL403170">
    <property type="protein sequence ID" value="KEH15905.1"/>
    <property type="molecule type" value="Genomic_DNA"/>
</dbReference>
<proteinExistence type="predicted"/>
<protein>
    <submittedName>
        <fullName evidence="1 2">Uncharacterized protein</fullName>
    </submittedName>
</protein>
<evidence type="ECO:0000313" key="2">
    <source>
        <dbReference type="EnsemblPlants" id="KEH15905"/>
    </source>
</evidence>
<name>A0A072TQU3_MEDTR</name>
<reference evidence="1 3" key="1">
    <citation type="journal article" date="2011" name="Nature">
        <title>The Medicago genome provides insight into the evolution of rhizobial symbioses.</title>
        <authorList>
            <person name="Young N.D."/>
            <person name="Debelle F."/>
            <person name="Oldroyd G.E."/>
            <person name="Geurts R."/>
            <person name="Cannon S.B."/>
            <person name="Udvardi M.K."/>
            <person name="Benedito V.A."/>
            <person name="Mayer K.F."/>
            <person name="Gouzy J."/>
            <person name="Schoof H."/>
            <person name="Van de Peer Y."/>
            <person name="Proost S."/>
            <person name="Cook D.R."/>
            <person name="Meyers B.C."/>
            <person name="Spannagl M."/>
            <person name="Cheung F."/>
            <person name="De Mita S."/>
            <person name="Krishnakumar V."/>
            <person name="Gundlach H."/>
            <person name="Zhou S."/>
            <person name="Mudge J."/>
            <person name="Bharti A.K."/>
            <person name="Murray J.D."/>
            <person name="Naoumkina M.A."/>
            <person name="Rosen B."/>
            <person name="Silverstein K.A."/>
            <person name="Tang H."/>
            <person name="Rombauts S."/>
            <person name="Zhao P.X."/>
            <person name="Zhou P."/>
            <person name="Barbe V."/>
            <person name="Bardou P."/>
            <person name="Bechner M."/>
            <person name="Bellec A."/>
            <person name="Berger A."/>
            <person name="Berges H."/>
            <person name="Bidwell S."/>
            <person name="Bisseling T."/>
            <person name="Choisne N."/>
            <person name="Couloux A."/>
            <person name="Denny R."/>
            <person name="Deshpande S."/>
            <person name="Dai X."/>
            <person name="Doyle J.J."/>
            <person name="Dudez A.M."/>
            <person name="Farmer A.D."/>
            <person name="Fouteau S."/>
            <person name="Franken C."/>
            <person name="Gibelin C."/>
            <person name="Gish J."/>
            <person name="Goldstein S."/>
            <person name="Gonzalez A.J."/>
            <person name="Green P.J."/>
            <person name="Hallab A."/>
            <person name="Hartog M."/>
            <person name="Hua A."/>
            <person name="Humphray S.J."/>
            <person name="Jeong D.H."/>
            <person name="Jing Y."/>
            <person name="Jocker A."/>
            <person name="Kenton S.M."/>
            <person name="Kim D.J."/>
            <person name="Klee K."/>
            <person name="Lai H."/>
            <person name="Lang C."/>
            <person name="Lin S."/>
            <person name="Macmil S.L."/>
            <person name="Magdelenat G."/>
            <person name="Matthews L."/>
            <person name="McCorrison J."/>
            <person name="Monaghan E.L."/>
            <person name="Mun J.H."/>
            <person name="Najar F.Z."/>
            <person name="Nicholson C."/>
            <person name="Noirot C."/>
            <person name="O'Bleness M."/>
            <person name="Paule C.R."/>
            <person name="Poulain J."/>
            <person name="Prion F."/>
            <person name="Qin B."/>
            <person name="Qu C."/>
            <person name="Retzel E.F."/>
            <person name="Riddle C."/>
            <person name="Sallet E."/>
            <person name="Samain S."/>
            <person name="Samson N."/>
            <person name="Sanders I."/>
            <person name="Saurat O."/>
            <person name="Scarpelli C."/>
            <person name="Schiex T."/>
            <person name="Segurens B."/>
            <person name="Severin A.J."/>
            <person name="Sherrier D.J."/>
            <person name="Shi R."/>
            <person name="Sims S."/>
            <person name="Singer S.R."/>
            <person name="Sinharoy S."/>
            <person name="Sterck L."/>
            <person name="Viollet A."/>
            <person name="Wang B.B."/>
            <person name="Wang K."/>
            <person name="Wang M."/>
            <person name="Wang X."/>
            <person name="Warfsmann J."/>
            <person name="Weissenbach J."/>
            <person name="White D.D."/>
            <person name="White J.D."/>
            <person name="Wiley G.B."/>
            <person name="Wincker P."/>
            <person name="Xing Y."/>
            <person name="Yang L."/>
            <person name="Yao Z."/>
            <person name="Ying F."/>
            <person name="Zhai J."/>
            <person name="Zhou L."/>
            <person name="Zuber A."/>
            <person name="Denarie J."/>
            <person name="Dixon R.A."/>
            <person name="May G.D."/>
            <person name="Schwartz D.C."/>
            <person name="Rogers J."/>
            <person name="Quetier F."/>
            <person name="Town C.D."/>
            <person name="Roe B.A."/>
        </authorList>
    </citation>
    <scope>NUCLEOTIDE SEQUENCE [LARGE SCALE GENOMIC DNA]</scope>
    <source>
        <strain evidence="1">A17</strain>
        <strain evidence="2 3">cv. Jemalong A17</strain>
    </source>
</reference>